<feature type="region of interest" description="Disordered" evidence="1">
    <location>
        <begin position="288"/>
        <end position="405"/>
    </location>
</feature>
<keyword evidence="3" id="KW-1185">Reference proteome</keyword>
<name>A0A4Q7YQP0_9BACT</name>
<accession>A0A4Q7YQP0</accession>
<dbReference type="AlphaFoldDB" id="A0A4Q7YQP0"/>
<organism evidence="2 3">
    <name type="scientific">Edaphobacter modestus</name>
    <dbReference type="NCBI Taxonomy" id="388466"/>
    <lineage>
        <taxon>Bacteria</taxon>
        <taxon>Pseudomonadati</taxon>
        <taxon>Acidobacteriota</taxon>
        <taxon>Terriglobia</taxon>
        <taxon>Terriglobales</taxon>
        <taxon>Acidobacteriaceae</taxon>
        <taxon>Edaphobacter</taxon>
    </lineage>
</organism>
<dbReference type="RefSeq" id="WP_130417463.1">
    <property type="nucleotide sequence ID" value="NZ_SHKW01000001.1"/>
</dbReference>
<feature type="compositionally biased region" description="Low complexity" evidence="1">
    <location>
        <begin position="358"/>
        <end position="391"/>
    </location>
</feature>
<protein>
    <submittedName>
        <fullName evidence="2">Uncharacterized protein</fullName>
    </submittedName>
</protein>
<dbReference type="Proteomes" id="UP000292958">
    <property type="component" value="Unassembled WGS sequence"/>
</dbReference>
<dbReference type="OrthoDB" id="109537at2"/>
<evidence type="ECO:0000313" key="2">
    <source>
        <dbReference type="EMBL" id="RZU39221.1"/>
    </source>
</evidence>
<dbReference type="EMBL" id="SHKW01000001">
    <property type="protein sequence ID" value="RZU39221.1"/>
    <property type="molecule type" value="Genomic_DNA"/>
</dbReference>
<reference evidence="2 3" key="1">
    <citation type="submission" date="2019-02" db="EMBL/GenBank/DDBJ databases">
        <title>Genomic Encyclopedia of Archaeal and Bacterial Type Strains, Phase II (KMG-II): from individual species to whole genera.</title>
        <authorList>
            <person name="Goeker M."/>
        </authorList>
    </citation>
    <scope>NUCLEOTIDE SEQUENCE [LARGE SCALE GENOMIC DNA]</scope>
    <source>
        <strain evidence="2 3">DSM 18101</strain>
    </source>
</reference>
<feature type="compositionally biased region" description="Basic and acidic residues" evidence="1">
    <location>
        <begin position="346"/>
        <end position="356"/>
    </location>
</feature>
<gene>
    <name evidence="2" type="ORF">BDD14_0572</name>
</gene>
<proteinExistence type="predicted"/>
<evidence type="ECO:0000313" key="3">
    <source>
        <dbReference type="Proteomes" id="UP000292958"/>
    </source>
</evidence>
<comment type="caution">
    <text evidence="2">The sequence shown here is derived from an EMBL/GenBank/DDBJ whole genome shotgun (WGS) entry which is preliminary data.</text>
</comment>
<sequence>MAIRTHRWALFAGFFVLSAQVVYSQVFVVGEKTATADISTSFTPTNLPLSKEKLNERGRRDLVRNLAAEQGFAHRPLPIGVITLTANGDLSPGADKYREMIYRKGQAAAPGDRVVVTALNIKGDQIVVDLNGGPYAKHRFLSHIQLNNNNVVANNGEQPMGSRITLVFPGGIPDVSAPEVKALLEPVVDFGVKSGNQAYADTLPPKLRNAIAAHEVLVGMNHRMVLAALGAPERKVREQDSGDPNGARYEEWIYGHVPQTVRFVRFHGDRVATVQIAVLGKPIEIHDQNELEEGEMPSNTRQVAMGDRVPSKDEEDASAAAPPPPSLRLPGEAAPANAQGKVQYPTDKDAGRKADRQPIPAAPGSPADPASQSMPPSQTRQPNSQQPNRPQDIGRPQTPGTGTTP</sequence>
<evidence type="ECO:0000256" key="1">
    <source>
        <dbReference type="SAM" id="MobiDB-lite"/>
    </source>
</evidence>